<name>A0A9P4QTK2_9PLEO</name>
<reference evidence="2" key="1">
    <citation type="journal article" date="2020" name="Stud. Mycol.">
        <title>101 Dothideomycetes genomes: a test case for predicting lifestyles and emergence of pathogens.</title>
        <authorList>
            <person name="Haridas S."/>
            <person name="Albert R."/>
            <person name="Binder M."/>
            <person name="Bloem J."/>
            <person name="Labutti K."/>
            <person name="Salamov A."/>
            <person name="Andreopoulos B."/>
            <person name="Baker S."/>
            <person name="Barry K."/>
            <person name="Bills G."/>
            <person name="Bluhm B."/>
            <person name="Cannon C."/>
            <person name="Castanera R."/>
            <person name="Culley D."/>
            <person name="Daum C."/>
            <person name="Ezra D."/>
            <person name="Gonzalez J."/>
            <person name="Henrissat B."/>
            <person name="Kuo A."/>
            <person name="Liang C."/>
            <person name="Lipzen A."/>
            <person name="Lutzoni F."/>
            <person name="Magnuson J."/>
            <person name="Mondo S."/>
            <person name="Nolan M."/>
            <person name="Ohm R."/>
            <person name="Pangilinan J."/>
            <person name="Park H.-J."/>
            <person name="Ramirez L."/>
            <person name="Alfaro M."/>
            <person name="Sun H."/>
            <person name="Tritt A."/>
            <person name="Yoshinaga Y."/>
            <person name="Zwiers L.-H."/>
            <person name="Turgeon B."/>
            <person name="Goodwin S."/>
            <person name="Spatafora J."/>
            <person name="Crous P."/>
            <person name="Grigoriev I."/>
        </authorList>
    </citation>
    <scope>NUCLEOTIDE SEQUENCE</scope>
    <source>
        <strain evidence="2">CBS 125425</strain>
    </source>
</reference>
<keyword evidence="3" id="KW-1185">Reference proteome</keyword>
<feature type="region of interest" description="Disordered" evidence="1">
    <location>
        <begin position="355"/>
        <end position="388"/>
    </location>
</feature>
<dbReference type="OrthoDB" id="2014201at2759"/>
<comment type="caution">
    <text evidence="2">The sequence shown here is derived from an EMBL/GenBank/DDBJ whole genome shotgun (WGS) entry which is preliminary data.</text>
</comment>
<gene>
    <name evidence="2" type="ORF">EJ04DRAFT_584120</name>
</gene>
<sequence>MSEQQSRYAYVTLLTRPSYLAGAIILAYSLHKHSPSTPLIIIYTPSTLGPPAIRALESESPHTNLILRPVSPLSPAPAENSHDKSGSVAERFTDTWTKLCVFTLTDTPFSHLCFLDADTLILRNPSPTVFSVEVQEKLSASSTLLMATHICVCNLDGDAWAPDCWTPQNCAFTRLTRGSGPAAVDASHATLGAFNSGVMVFAPSTTLAALVMDTFASTPADVLSAMQFPDQDFLNMVLRGRWGSLGWEVNALKTWRYWHGNVWEDGEVRVLHYIVDKPWARRVDGEGRAGYKGWDGVTHGWWWGVYEEWRREREGEGDGEVVRVVERWVDGGEGEAELGAVGGKAQDWARRWEDVGEKNEQDGEKHEDGTYGQGPHGPVLRKPMLGERGHGAVVREHALKGPGKCEMD</sequence>
<keyword evidence="2" id="KW-0808">Transferase</keyword>
<organism evidence="2 3">
    <name type="scientific">Polyplosphaeria fusca</name>
    <dbReference type="NCBI Taxonomy" id="682080"/>
    <lineage>
        <taxon>Eukaryota</taxon>
        <taxon>Fungi</taxon>
        <taxon>Dikarya</taxon>
        <taxon>Ascomycota</taxon>
        <taxon>Pezizomycotina</taxon>
        <taxon>Dothideomycetes</taxon>
        <taxon>Pleosporomycetidae</taxon>
        <taxon>Pleosporales</taxon>
        <taxon>Tetraplosphaeriaceae</taxon>
        <taxon>Polyplosphaeria</taxon>
    </lineage>
</organism>
<dbReference type="SUPFAM" id="SSF53448">
    <property type="entry name" value="Nucleotide-diphospho-sugar transferases"/>
    <property type="match status" value="1"/>
</dbReference>
<dbReference type="EMBL" id="ML996202">
    <property type="protein sequence ID" value="KAF2731108.1"/>
    <property type="molecule type" value="Genomic_DNA"/>
</dbReference>
<dbReference type="AlphaFoldDB" id="A0A9P4QTK2"/>
<dbReference type="Pfam" id="PF01501">
    <property type="entry name" value="Glyco_transf_8"/>
    <property type="match status" value="1"/>
</dbReference>
<protein>
    <submittedName>
        <fullName evidence="2">Nucleotide-diphospho-sugar transferase</fullName>
    </submittedName>
</protein>
<dbReference type="Gene3D" id="3.90.550.10">
    <property type="entry name" value="Spore Coat Polysaccharide Biosynthesis Protein SpsA, Chain A"/>
    <property type="match status" value="1"/>
</dbReference>
<dbReference type="InterPro" id="IPR002495">
    <property type="entry name" value="Glyco_trans_8"/>
</dbReference>
<dbReference type="Proteomes" id="UP000799444">
    <property type="component" value="Unassembled WGS sequence"/>
</dbReference>
<dbReference type="PANTHER" id="PTHR11183">
    <property type="entry name" value="GLYCOGENIN SUBFAMILY MEMBER"/>
    <property type="match status" value="1"/>
</dbReference>
<dbReference type="InterPro" id="IPR050587">
    <property type="entry name" value="GNT1/Glycosyltrans_8"/>
</dbReference>
<evidence type="ECO:0000256" key="1">
    <source>
        <dbReference type="SAM" id="MobiDB-lite"/>
    </source>
</evidence>
<proteinExistence type="predicted"/>
<dbReference type="GO" id="GO:0016757">
    <property type="term" value="F:glycosyltransferase activity"/>
    <property type="evidence" value="ECO:0007669"/>
    <property type="project" value="InterPro"/>
</dbReference>
<dbReference type="InterPro" id="IPR029044">
    <property type="entry name" value="Nucleotide-diphossugar_trans"/>
</dbReference>
<feature type="compositionally biased region" description="Basic and acidic residues" evidence="1">
    <location>
        <begin position="355"/>
        <end position="369"/>
    </location>
</feature>
<evidence type="ECO:0000313" key="3">
    <source>
        <dbReference type="Proteomes" id="UP000799444"/>
    </source>
</evidence>
<evidence type="ECO:0000313" key="2">
    <source>
        <dbReference type="EMBL" id="KAF2731108.1"/>
    </source>
</evidence>
<accession>A0A9P4QTK2</accession>